<evidence type="ECO:0000256" key="4">
    <source>
        <dbReference type="SAM" id="Phobius"/>
    </source>
</evidence>
<dbReference type="InterPro" id="IPR033712">
    <property type="entry name" value="Pumilio_RNA-bd"/>
</dbReference>
<organism evidence="6 7">
    <name type="scientific">Tetracentron sinense</name>
    <name type="common">Spur-leaf</name>
    <dbReference type="NCBI Taxonomy" id="13715"/>
    <lineage>
        <taxon>Eukaryota</taxon>
        <taxon>Viridiplantae</taxon>
        <taxon>Streptophyta</taxon>
        <taxon>Embryophyta</taxon>
        <taxon>Tracheophyta</taxon>
        <taxon>Spermatophyta</taxon>
        <taxon>Magnoliopsida</taxon>
        <taxon>Trochodendrales</taxon>
        <taxon>Trochodendraceae</taxon>
        <taxon>Tetracentron</taxon>
    </lineage>
</organism>
<dbReference type="GO" id="GO:0003729">
    <property type="term" value="F:mRNA binding"/>
    <property type="evidence" value="ECO:0007669"/>
    <property type="project" value="TreeGrafter"/>
</dbReference>
<dbReference type="PROSITE" id="PS50302">
    <property type="entry name" value="PUM"/>
    <property type="match status" value="6"/>
</dbReference>
<sequence length="693" mass="78827">MERTHEEEEEEIALRWGEFPSDASENHLFNLRQHLLRHTNTQEPTTPNPTFLGTLPDQFLETAFTRLNLSTPSDQSPFLSSAPPPSPVGVFGGPIRQNSLSNLPDGRLFSPLSSQQMLDRELQRLRTQNAIMASYMRTNGIAPTVGAESLDGFGLPLLNSTAVNSDPNWQFCNGGGVTGTNVCRSSCCNYHISSDCCLQHPELLRQELSNNFSIRPSSYRNGFQFDSGYSRGGSEYGGVSELVNSNILRSLSYDQHLNHMQQNSNYRLQQHRNYSSLEDLRGLRYRQQHSKYPNYVSLENLQGRILLVAKDQHGCRYLQKKLEEKKAEEIEMIFLEVKDHVCELMVDRFANYLVQKLVAVCNEDQNTELLLSVIRDESVMITVCTDTHGTRAVQHLLTNLSTPQQKSRLMSVLRRHVIVLTKDINGHHVIEHCLKNFSYGDTSSMVAWKPLYSYTSVKEISIRRAQMKENLQGMQLKMHLLNAIADHCVEIGTSRSGCCVLQLCVNRAQGETRERLVAEITTNALILSEDPFGFVLVNLTHALLPLCADNIFSWIFNMNLICFSIIIFFPSSNYVVQYMLELQIPHITEDLLRQLEGNFISLSMNKFGSNVVEKFLKESGEQQTTRIIKELLSCFDILMLLQHEYGNYVMQSALTESKGPIYNTLVDVVRRHLQALRSHPNGKRVLDKINMKL</sequence>
<dbReference type="GO" id="GO:0005737">
    <property type="term" value="C:cytoplasm"/>
    <property type="evidence" value="ECO:0007669"/>
    <property type="project" value="TreeGrafter"/>
</dbReference>
<evidence type="ECO:0000259" key="5">
    <source>
        <dbReference type="PROSITE" id="PS50303"/>
    </source>
</evidence>
<proteinExistence type="predicted"/>
<name>A0A834ZPV8_TETSI</name>
<keyword evidence="7" id="KW-1185">Reference proteome</keyword>
<comment type="caution">
    <text evidence="6">The sequence shown here is derived from an EMBL/GenBank/DDBJ whole genome shotgun (WGS) entry which is preliminary data.</text>
</comment>
<keyword evidence="4" id="KW-0472">Membrane</keyword>
<dbReference type="AlphaFoldDB" id="A0A834ZPV8"/>
<protein>
    <recommendedName>
        <fullName evidence="5">PUM-HD domain-containing protein</fullName>
    </recommendedName>
</protein>
<dbReference type="PANTHER" id="PTHR12537">
    <property type="entry name" value="RNA BINDING PROTEIN PUMILIO-RELATED"/>
    <property type="match status" value="1"/>
</dbReference>
<dbReference type="InterPro" id="IPR033133">
    <property type="entry name" value="PUM-HD"/>
</dbReference>
<keyword evidence="2" id="KW-0810">Translation regulation</keyword>
<accession>A0A834ZPV8</accession>
<keyword evidence="4" id="KW-1133">Transmembrane helix</keyword>
<dbReference type="OrthoDB" id="668540at2759"/>
<dbReference type="Gene3D" id="1.25.10.10">
    <property type="entry name" value="Leucine-rich Repeat Variant"/>
    <property type="match status" value="1"/>
</dbReference>
<dbReference type="CDD" id="cd07920">
    <property type="entry name" value="Pumilio"/>
    <property type="match status" value="1"/>
</dbReference>
<dbReference type="InterPro" id="IPR011989">
    <property type="entry name" value="ARM-like"/>
</dbReference>
<feature type="repeat" description="Pumilio" evidence="3">
    <location>
        <begin position="336"/>
        <end position="372"/>
    </location>
</feature>
<feature type="repeat" description="Pumilio" evidence="3">
    <location>
        <begin position="483"/>
        <end position="518"/>
    </location>
</feature>
<evidence type="ECO:0000313" key="6">
    <source>
        <dbReference type="EMBL" id="KAF8410157.1"/>
    </source>
</evidence>
<feature type="domain" description="PUM-HD" evidence="5">
    <location>
        <begin position="272"/>
        <end position="693"/>
    </location>
</feature>
<keyword evidence="4" id="KW-0812">Transmembrane</keyword>
<evidence type="ECO:0000256" key="2">
    <source>
        <dbReference type="ARBA" id="ARBA00022845"/>
    </source>
</evidence>
<dbReference type="PANTHER" id="PTHR12537:SF63">
    <property type="entry name" value="PUMILIO HOMOLOG 15"/>
    <property type="match status" value="1"/>
</dbReference>
<feature type="repeat" description="Pumilio" evidence="3">
    <location>
        <begin position="300"/>
        <end position="335"/>
    </location>
</feature>
<reference evidence="6 7" key="1">
    <citation type="submission" date="2020-04" db="EMBL/GenBank/DDBJ databases">
        <title>Plant Genome Project.</title>
        <authorList>
            <person name="Zhang R.-G."/>
        </authorList>
    </citation>
    <scope>NUCLEOTIDE SEQUENCE [LARGE SCALE GENOMIC DNA]</scope>
    <source>
        <strain evidence="6">YNK0</strain>
        <tissue evidence="6">Leaf</tissue>
    </source>
</reference>
<dbReference type="InterPro" id="IPR001313">
    <property type="entry name" value="Pumilio_RNA-bd_rpt"/>
</dbReference>
<evidence type="ECO:0000256" key="3">
    <source>
        <dbReference type="PROSITE-ProRule" id="PRU00317"/>
    </source>
</evidence>
<dbReference type="Pfam" id="PF00806">
    <property type="entry name" value="PUF"/>
    <property type="match status" value="7"/>
</dbReference>
<dbReference type="PROSITE" id="PS50303">
    <property type="entry name" value="PUM_HD"/>
    <property type="match status" value="1"/>
</dbReference>
<dbReference type="Proteomes" id="UP000655225">
    <property type="component" value="Unassembled WGS sequence"/>
</dbReference>
<dbReference type="EMBL" id="JABCRI010000002">
    <property type="protein sequence ID" value="KAF8410157.1"/>
    <property type="molecule type" value="Genomic_DNA"/>
</dbReference>
<dbReference type="GO" id="GO:0006417">
    <property type="term" value="P:regulation of translation"/>
    <property type="evidence" value="ECO:0007669"/>
    <property type="project" value="UniProtKB-KW"/>
</dbReference>
<gene>
    <name evidence="6" type="ORF">HHK36_002679</name>
</gene>
<dbReference type="SUPFAM" id="SSF48371">
    <property type="entry name" value="ARM repeat"/>
    <property type="match status" value="2"/>
</dbReference>
<feature type="transmembrane region" description="Helical" evidence="4">
    <location>
        <begin position="551"/>
        <end position="569"/>
    </location>
</feature>
<dbReference type="InterPro" id="IPR016024">
    <property type="entry name" value="ARM-type_fold"/>
</dbReference>
<dbReference type="SMART" id="SM00025">
    <property type="entry name" value="Pumilio"/>
    <property type="match status" value="7"/>
</dbReference>
<feature type="repeat" description="Pumilio" evidence="3">
    <location>
        <begin position="373"/>
        <end position="411"/>
    </location>
</feature>
<keyword evidence="1" id="KW-0677">Repeat</keyword>
<feature type="repeat" description="Pumilio" evidence="3">
    <location>
        <begin position="594"/>
        <end position="629"/>
    </location>
</feature>
<feature type="repeat" description="Pumilio" evidence="3">
    <location>
        <begin position="630"/>
        <end position="667"/>
    </location>
</feature>
<evidence type="ECO:0000256" key="1">
    <source>
        <dbReference type="ARBA" id="ARBA00022737"/>
    </source>
</evidence>
<evidence type="ECO:0000313" key="7">
    <source>
        <dbReference type="Proteomes" id="UP000655225"/>
    </source>
</evidence>